<evidence type="ECO:0000313" key="2">
    <source>
        <dbReference type="Proteomes" id="UP000799536"/>
    </source>
</evidence>
<organism evidence="1 2">
    <name type="scientific">Delitschia confertaspora ATCC 74209</name>
    <dbReference type="NCBI Taxonomy" id="1513339"/>
    <lineage>
        <taxon>Eukaryota</taxon>
        <taxon>Fungi</taxon>
        <taxon>Dikarya</taxon>
        <taxon>Ascomycota</taxon>
        <taxon>Pezizomycotina</taxon>
        <taxon>Dothideomycetes</taxon>
        <taxon>Pleosporomycetidae</taxon>
        <taxon>Pleosporales</taxon>
        <taxon>Delitschiaceae</taxon>
        <taxon>Delitschia</taxon>
    </lineage>
</organism>
<sequence length="107" mass="11676">LAVSAAELEIANPIEPLPTEGIRGHGSRKGIGQTPTCVCGKEHRYAYCFILTTHDPRRPKGYQPPGDLVRKVEEARKGSKISARINTALEKWAASQPQSAGKLRIDD</sequence>
<feature type="non-terminal residue" evidence="1">
    <location>
        <position position="107"/>
    </location>
</feature>
<evidence type="ECO:0000313" key="1">
    <source>
        <dbReference type="EMBL" id="KAF2203370.1"/>
    </source>
</evidence>
<gene>
    <name evidence="1" type="ORF">GQ43DRAFT_351620</name>
</gene>
<dbReference type="AlphaFoldDB" id="A0A9P4JQK3"/>
<comment type="caution">
    <text evidence="1">The sequence shown here is derived from an EMBL/GenBank/DDBJ whole genome shotgun (WGS) entry which is preliminary data.</text>
</comment>
<reference evidence="1" key="1">
    <citation type="journal article" date="2020" name="Stud. Mycol.">
        <title>101 Dothideomycetes genomes: a test case for predicting lifestyles and emergence of pathogens.</title>
        <authorList>
            <person name="Haridas S."/>
            <person name="Albert R."/>
            <person name="Binder M."/>
            <person name="Bloem J."/>
            <person name="Labutti K."/>
            <person name="Salamov A."/>
            <person name="Andreopoulos B."/>
            <person name="Baker S."/>
            <person name="Barry K."/>
            <person name="Bills G."/>
            <person name="Bluhm B."/>
            <person name="Cannon C."/>
            <person name="Castanera R."/>
            <person name="Culley D."/>
            <person name="Daum C."/>
            <person name="Ezra D."/>
            <person name="Gonzalez J."/>
            <person name="Henrissat B."/>
            <person name="Kuo A."/>
            <person name="Liang C."/>
            <person name="Lipzen A."/>
            <person name="Lutzoni F."/>
            <person name="Magnuson J."/>
            <person name="Mondo S."/>
            <person name="Nolan M."/>
            <person name="Ohm R."/>
            <person name="Pangilinan J."/>
            <person name="Park H.-J."/>
            <person name="Ramirez L."/>
            <person name="Alfaro M."/>
            <person name="Sun H."/>
            <person name="Tritt A."/>
            <person name="Yoshinaga Y."/>
            <person name="Zwiers L.-H."/>
            <person name="Turgeon B."/>
            <person name="Goodwin S."/>
            <person name="Spatafora J."/>
            <person name="Crous P."/>
            <person name="Grigoriev I."/>
        </authorList>
    </citation>
    <scope>NUCLEOTIDE SEQUENCE</scope>
    <source>
        <strain evidence="1">ATCC 74209</strain>
    </source>
</reference>
<name>A0A9P4JQK3_9PLEO</name>
<keyword evidence="2" id="KW-1185">Reference proteome</keyword>
<protein>
    <submittedName>
        <fullName evidence="1">Uncharacterized protein</fullName>
    </submittedName>
</protein>
<proteinExistence type="predicted"/>
<accession>A0A9P4JQK3</accession>
<dbReference type="EMBL" id="ML993905">
    <property type="protein sequence ID" value="KAF2203370.1"/>
    <property type="molecule type" value="Genomic_DNA"/>
</dbReference>
<dbReference type="Proteomes" id="UP000799536">
    <property type="component" value="Unassembled WGS sequence"/>
</dbReference>
<feature type="non-terminal residue" evidence="1">
    <location>
        <position position="1"/>
    </location>
</feature>
<dbReference type="OrthoDB" id="3780301at2759"/>